<protein>
    <submittedName>
        <fullName evidence="6">Uncharacterized protein</fullName>
    </submittedName>
</protein>
<reference evidence="6" key="2">
    <citation type="submission" date="2021-05" db="EMBL/GenBank/DDBJ databases">
        <authorList>
            <person name="Moolhuijzen P.M."/>
            <person name="Moffat C.S."/>
        </authorList>
    </citation>
    <scope>NUCLEOTIDE SEQUENCE</scope>
    <source>
        <strain evidence="6">86-124</strain>
    </source>
</reference>
<dbReference type="AlphaFoldDB" id="A0A317AKI4"/>
<accession>A0A317AKI4</accession>
<dbReference type="EMBL" id="NRDI02000007">
    <property type="protein sequence ID" value="KAI1514541.1"/>
    <property type="molecule type" value="Genomic_DNA"/>
</dbReference>
<evidence type="ECO:0000313" key="3">
    <source>
        <dbReference type="EMBL" id="KAF7568898.1"/>
    </source>
</evidence>
<evidence type="ECO:0000313" key="2">
    <source>
        <dbReference type="EMBL" id="KAF7568877.1"/>
    </source>
</evidence>
<dbReference type="EMBL" id="NQIK02000006">
    <property type="protein sequence ID" value="KAF7568898.1"/>
    <property type="molecule type" value="Genomic_DNA"/>
</dbReference>
<keyword evidence="1" id="KW-0732">Signal</keyword>
<name>A0A317AKI4_9PLEO</name>
<evidence type="ECO:0000313" key="8">
    <source>
        <dbReference type="EMBL" id="KAI1514541.1"/>
    </source>
</evidence>
<gene>
    <name evidence="8" type="ORF">Ptr86124_005864</name>
    <name evidence="6" type="ORF">Ptr86124_010916</name>
    <name evidence="7" type="ORF">Ptr86124_010923</name>
    <name evidence="5" type="ORF">Ptr86124_012558</name>
    <name evidence="4" type="ORF">PtrM4_099980</name>
    <name evidence="2" type="ORF">PtrM4_112920</name>
    <name evidence="3" type="ORF">PtrM4_113130</name>
</gene>
<dbReference type="EMBL" id="NRDI02000018">
    <property type="protein sequence ID" value="KAI1509885.1"/>
    <property type="molecule type" value="Genomic_DNA"/>
</dbReference>
<dbReference type="EMBL" id="NQIK02000005">
    <property type="protein sequence ID" value="KAF7569996.1"/>
    <property type="molecule type" value="Genomic_DNA"/>
</dbReference>
<evidence type="ECO:0000313" key="6">
    <source>
        <dbReference type="EMBL" id="KAI1509878.1"/>
    </source>
</evidence>
<reference evidence="6" key="3">
    <citation type="journal article" date="2022" name="bioRxiv">
        <title>A global pangenome for the wheat fungal pathogen Pyrenophora tritici-repentis and prediction of effector protein structural homology.</title>
        <authorList>
            <person name="Moolhuijzen P."/>
            <person name="See P.T."/>
            <person name="Shi G."/>
            <person name="Powell H.R."/>
            <person name="Cockram J."/>
            <person name="Jorgensen L.N."/>
            <person name="Benslimane H."/>
            <person name="Strelkov S.E."/>
            <person name="Turner J."/>
            <person name="Liu Z."/>
            <person name="Moffat C.S."/>
        </authorList>
    </citation>
    <scope>NUCLEOTIDE SEQUENCE</scope>
    <source>
        <strain evidence="6">86-124</strain>
    </source>
</reference>
<reference evidence="10" key="4">
    <citation type="journal article" date="2022" name="Microb. Genom.">
        <title>A global pangenome for the wheat fungal pathogen Pyrenophora tritici-repentis and prediction of effector protein structural homology.</title>
        <authorList>
            <person name="Moolhuijzen P.M."/>
            <person name="See P.T."/>
            <person name="Shi G."/>
            <person name="Powell H.R."/>
            <person name="Cockram J."/>
            <person name="Jorgensen L.N."/>
            <person name="Benslimane H."/>
            <person name="Strelkov S.E."/>
            <person name="Turner J."/>
            <person name="Liu Z."/>
            <person name="Moffat C.S."/>
        </authorList>
    </citation>
    <scope>NUCLEOTIDE SEQUENCE [LARGE SCALE GENOMIC DNA]</scope>
</reference>
<dbReference type="Proteomes" id="UP000245464">
    <property type="component" value="Chromosome 5"/>
</dbReference>
<dbReference type="EMBL" id="NRDI02000018">
    <property type="protein sequence ID" value="KAI1509878.1"/>
    <property type="molecule type" value="Genomic_DNA"/>
</dbReference>
<dbReference type="EMBL" id="NRDI02000025">
    <property type="protein sequence ID" value="KAI1508606.1"/>
    <property type="molecule type" value="Genomic_DNA"/>
</dbReference>
<evidence type="ECO:0000313" key="10">
    <source>
        <dbReference type="Proteomes" id="UP000249757"/>
    </source>
</evidence>
<sequence>MKVPTLAILAVAPAMVNACAGYRYCRCGNIDDTKTVSVCQNWFSGKTSVETFEDGHKYCKIDGFFTTGLNNCDFKLACSNGFDSDCWVNIGH</sequence>
<comment type="caution">
    <text evidence="6">The sequence shown here is derived from an EMBL/GenBank/DDBJ whole genome shotgun (WGS) entry which is preliminary data.</text>
</comment>
<proteinExistence type="predicted"/>
<feature type="signal peptide" evidence="1">
    <location>
        <begin position="1"/>
        <end position="18"/>
    </location>
</feature>
<evidence type="ECO:0000313" key="7">
    <source>
        <dbReference type="EMBL" id="KAI1509885.1"/>
    </source>
</evidence>
<keyword evidence="10" id="KW-1185">Reference proteome</keyword>
<dbReference type="Proteomes" id="UP000249757">
    <property type="component" value="Unassembled WGS sequence"/>
</dbReference>
<evidence type="ECO:0000313" key="9">
    <source>
        <dbReference type="Proteomes" id="UP000245464"/>
    </source>
</evidence>
<evidence type="ECO:0000256" key="1">
    <source>
        <dbReference type="SAM" id="SignalP"/>
    </source>
</evidence>
<evidence type="ECO:0000313" key="5">
    <source>
        <dbReference type="EMBL" id="KAI1508606.1"/>
    </source>
</evidence>
<dbReference type="EMBL" id="NQIK02000006">
    <property type="protein sequence ID" value="KAF7568877.1"/>
    <property type="molecule type" value="Genomic_DNA"/>
</dbReference>
<reference evidence="2 9" key="1">
    <citation type="journal article" date="2018" name="BMC Genomics">
        <title>Comparative genomics of the wheat fungal pathogen Pyrenophora tritici-repentis reveals chromosomal variations and genome plasticity.</title>
        <authorList>
            <person name="Moolhuijzen P."/>
            <person name="See P.T."/>
            <person name="Hane J.K."/>
            <person name="Shi G."/>
            <person name="Liu Z."/>
            <person name="Oliver R.P."/>
            <person name="Moffat C.S."/>
        </authorList>
    </citation>
    <scope>NUCLEOTIDE SEQUENCE [LARGE SCALE GENOMIC DNA]</scope>
    <source>
        <strain evidence="2">M4</strain>
    </source>
</reference>
<feature type="chain" id="PRO_5042702972" evidence="1">
    <location>
        <begin position="19"/>
        <end position="92"/>
    </location>
</feature>
<dbReference type="Proteomes" id="UP000245464">
    <property type="component" value="Chromosome 6"/>
</dbReference>
<organism evidence="6 10">
    <name type="scientific">Pyrenophora tritici-repentis</name>
    <dbReference type="NCBI Taxonomy" id="45151"/>
    <lineage>
        <taxon>Eukaryota</taxon>
        <taxon>Fungi</taxon>
        <taxon>Dikarya</taxon>
        <taxon>Ascomycota</taxon>
        <taxon>Pezizomycotina</taxon>
        <taxon>Dothideomycetes</taxon>
        <taxon>Pleosporomycetidae</taxon>
        <taxon>Pleosporales</taxon>
        <taxon>Pleosporineae</taxon>
        <taxon>Pleosporaceae</taxon>
        <taxon>Pyrenophora</taxon>
    </lineage>
</organism>
<evidence type="ECO:0000313" key="4">
    <source>
        <dbReference type="EMBL" id="KAF7569996.1"/>
    </source>
</evidence>